<dbReference type="AlphaFoldDB" id="C7LWQ9"/>
<evidence type="ECO:0000256" key="1">
    <source>
        <dbReference type="ARBA" id="ARBA00023122"/>
    </source>
</evidence>
<proteinExistence type="predicted"/>
<organism evidence="4 5">
    <name type="scientific">Desulfomicrobium baculatum (strain DSM 4028 / VKM B-1378 / X)</name>
    <name type="common">Desulfovibrio baculatus</name>
    <dbReference type="NCBI Taxonomy" id="525897"/>
    <lineage>
        <taxon>Bacteria</taxon>
        <taxon>Pseudomonadati</taxon>
        <taxon>Thermodesulfobacteriota</taxon>
        <taxon>Desulfovibrionia</taxon>
        <taxon>Desulfovibrionales</taxon>
        <taxon>Desulfomicrobiaceae</taxon>
        <taxon>Desulfomicrobium</taxon>
    </lineage>
</organism>
<evidence type="ECO:0000313" key="5">
    <source>
        <dbReference type="Proteomes" id="UP000002216"/>
    </source>
</evidence>
<name>C7LWQ9_DESBD</name>
<dbReference type="PROSITE" id="PS51371">
    <property type="entry name" value="CBS"/>
    <property type="match status" value="2"/>
</dbReference>
<dbReference type="SUPFAM" id="SSF54631">
    <property type="entry name" value="CBS-domain pair"/>
    <property type="match status" value="1"/>
</dbReference>
<evidence type="ECO:0000256" key="2">
    <source>
        <dbReference type="PROSITE-ProRule" id="PRU00703"/>
    </source>
</evidence>
<dbReference type="EMBL" id="CP001629">
    <property type="protein sequence ID" value="ACU89942.1"/>
    <property type="molecule type" value="Genomic_DNA"/>
</dbReference>
<reference evidence="4 5" key="1">
    <citation type="journal article" date="2009" name="Stand. Genomic Sci.">
        <title>Complete genome sequence of Desulfomicrobium baculatum type strain (X).</title>
        <authorList>
            <person name="Copeland A."/>
            <person name="Spring S."/>
            <person name="Goker M."/>
            <person name="Schneider S."/>
            <person name="Lapidus A."/>
            <person name="Del Rio T.G."/>
            <person name="Tice H."/>
            <person name="Cheng J.F."/>
            <person name="Chen F."/>
            <person name="Nolan M."/>
            <person name="Bruce D."/>
            <person name="Goodwin L."/>
            <person name="Pitluck S."/>
            <person name="Ivanova N."/>
            <person name="Mavrommatis K."/>
            <person name="Ovchinnikova G."/>
            <person name="Pati A."/>
            <person name="Chen A."/>
            <person name="Palaniappan K."/>
            <person name="Land M."/>
            <person name="Hauser L."/>
            <person name="Chang Y.J."/>
            <person name="Jeffries C.C."/>
            <person name="Meincke L."/>
            <person name="Sims D."/>
            <person name="Brettin T."/>
            <person name="Detter J.C."/>
            <person name="Han C."/>
            <person name="Chain P."/>
            <person name="Bristow J."/>
            <person name="Eisen J.A."/>
            <person name="Markowitz V."/>
            <person name="Hugenholtz P."/>
            <person name="Kyrpides N.C."/>
            <person name="Klenk H.P."/>
            <person name="Lucas S."/>
        </authorList>
    </citation>
    <scope>NUCLEOTIDE SEQUENCE [LARGE SCALE GENOMIC DNA]</scope>
    <source>
        <strain evidence="5">DSM 4028 / VKM B-1378 / X</strain>
    </source>
</reference>
<accession>C7LWQ9</accession>
<dbReference type="PANTHER" id="PTHR43080:SF2">
    <property type="entry name" value="CBS DOMAIN-CONTAINING PROTEIN"/>
    <property type="match status" value="1"/>
</dbReference>
<feature type="domain" description="CBS" evidence="3">
    <location>
        <begin position="8"/>
        <end position="65"/>
    </location>
</feature>
<dbReference type="InterPro" id="IPR046342">
    <property type="entry name" value="CBS_dom_sf"/>
</dbReference>
<dbReference type="KEGG" id="dba:Dbac_1851"/>
<evidence type="ECO:0000259" key="3">
    <source>
        <dbReference type="PROSITE" id="PS51371"/>
    </source>
</evidence>
<dbReference type="OrthoDB" id="9790355at2"/>
<dbReference type="HOGENOM" id="CLU_040681_9_0_7"/>
<dbReference type="Gene3D" id="3.10.580.10">
    <property type="entry name" value="CBS-domain"/>
    <property type="match status" value="1"/>
</dbReference>
<dbReference type="STRING" id="525897.Dbac_1851"/>
<gene>
    <name evidence="4" type="ordered locus">Dbac_1851</name>
</gene>
<protein>
    <submittedName>
        <fullName evidence="4">CBS domain containing membrane protein</fullName>
    </submittedName>
</protein>
<sequence length="151" mass="16083">MRTAQDIMTTEVITISPEADITEAVKILLDKGVNGLPVVDSTGQLVGILCQSDLVRMQKSLPIPSLFTLLDGFVPMSSSALLEAEVRRIAASKVSDAMSAKVVTIGPDMTIDEIAALMVDKKFHTLPVTSKGQLLGVVGKKDVIKTLIPHS</sequence>
<dbReference type="RefSeq" id="WP_015774033.1">
    <property type="nucleotide sequence ID" value="NC_013173.1"/>
</dbReference>
<dbReference type="SMART" id="SM00116">
    <property type="entry name" value="CBS"/>
    <property type="match status" value="2"/>
</dbReference>
<dbReference type="InterPro" id="IPR000644">
    <property type="entry name" value="CBS_dom"/>
</dbReference>
<dbReference type="InterPro" id="IPR051257">
    <property type="entry name" value="Diverse_CBS-Domain"/>
</dbReference>
<dbReference type="Pfam" id="PF00571">
    <property type="entry name" value="CBS"/>
    <property type="match status" value="2"/>
</dbReference>
<dbReference type="eggNOG" id="COG0517">
    <property type="taxonomic scope" value="Bacteria"/>
</dbReference>
<dbReference type="CDD" id="cd04586">
    <property type="entry name" value="CBS_pair_BON_assoc"/>
    <property type="match status" value="1"/>
</dbReference>
<keyword evidence="5" id="KW-1185">Reference proteome</keyword>
<dbReference type="PANTHER" id="PTHR43080">
    <property type="entry name" value="CBS DOMAIN-CONTAINING PROTEIN CBSX3, MITOCHONDRIAL"/>
    <property type="match status" value="1"/>
</dbReference>
<evidence type="ECO:0000313" key="4">
    <source>
        <dbReference type="EMBL" id="ACU89942.1"/>
    </source>
</evidence>
<feature type="domain" description="CBS" evidence="3">
    <location>
        <begin position="98"/>
        <end position="151"/>
    </location>
</feature>
<keyword evidence="1 2" id="KW-0129">CBS domain</keyword>
<dbReference type="Proteomes" id="UP000002216">
    <property type="component" value="Chromosome"/>
</dbReference>